<keyword evidence="1" id="KW-1133">Transmembrane helix</keyword>
<accession>A0ABQ3WSN8</accession>
<dbReference type="EMBL" id="BOMF01000122">
    <property type="protein sequence ID" value="GID49185.1"/>
    <property type="molecule type" value="Genomic_DNA"/>
</dbReference>
<feature type="transmembrane region" description="Helical" evidence="1">
    <location>
        <begin position="82"/>
        <end position="107"/>
    </location>
</feature>
<keyword evidence="1" id="KW-0812">Transmembrane</keyword>
<comment type="caution">
    <text evidence="2">The sequence shown here is derived from an EMBL/GenBank/DDBJ whole genome shotgun (WGS) entry which is preliminary data.</text>
</comment>
<evidence type="ECO:0000256" key="1">
    <source>
        <dbReference type="SAM" id="Phobius"/>
    </source>
</evidence>
<keyword evidence="1" id="KW-0472">Membrane</keyword>
<organism evidence="2">
    <name type="scientific">Actinoplanes campanulatus</name>
    <dbReference type="NCBI Taxonomy" id="113559"/>
    <lineage>
        <taxon>Bacteria</taxon>
        <taxon>Bacillati</taxon>
        <taxon>Actinomycetota</taxon>
        <taxon>Actinomycetes</taxon>
        <taxon>Micromonosporales</taxon>
        <taxon>Micromonosporaceae</taxon>
        <taxon>Actinoplanes</taxon>
    </lineage>
</organism>
<feature type="transmembrane region" description="Helical" evidence="1">
    <location>
        <begin position="51"/>
        <end position="70"/>
    </location>
</feature>
<protein>
    <recommendedName>
        <fullName evidence="3">DUF2269 domain-containing protein</fullName>
    </recommendedName>
</protein>
<proteinExistence type="predicted"/>
<evidence type="ECO:0000313" key="2">
    <source>
        <dbReference type="EMBL" id="GID49185.1"/>
    </source>
</evidence>
<dbReference type="RefSeq" id="WP_204299312.1">
    <property type="nucleotide sequence ID" value="NZ_BAAAGQ010000026.1"/>
</dbReference>
<feature type="transmembrane region" description="Helical" evidence="1">
    <location>
        <begin position="127"/>
        <end position="147"/>
    </location>
</feature>
<gene>
    <name evidence="2" type="ORF">Aca07nite_64600</name>
</gene>
<reference evidence="2" key="1">
    <citation type="submission" date="2021-01" db="EMBL/GenBank/DDBJ databases">
        <title>Whole genome shotgun sequence of Actinoplanes capillaceus NBRC 16408.</title>
        <authorList>
            <person name="Komaki H."/>
            <person name="Tamura T."/>
        </authorList>
    </citation>
    <scope>NUCLEOTIDE SEQUENCE [LARGE SCALE GENOMIC DNA]</scope>
    <source>
        <strain evidence="2">NBRC 16408</strain>
    </source>
</reference>
<feature type="transmembrane region" description="Helical" evidence="1">
    <location>
        <begin position="7"/>
        <end position="31"/>
    </location>
</feature>
<name>A0ABQ3WSN8_9ACTN</name>
<evidence type="ECO:0008006" key="3">
    <source>
        <dbReference type="Google" id="ProtNLM"/>
    </source>
</evidence>
<sequence>MRKAALVAHVTTSVGWLGAVTVFLVLAVTALRSHDDTVLRAGYIAMEAATRYAIVPLALASLITGLVSSLGTSWGLIRHWWVLIKLALIVVATVVLLLQLAPIGALAAAAADGDPTDGQWSQARLSLVVHAAGGLLVLLAATVLAVYKPRGLTRYGFRRMAAATSR</sequence>